<dbReference type="InterPro" id="IPR039422">
    <property type="entry name" value="MarR/SlyA-like"/>
</dbReference>
<accession>A0A6L9SDV8</accession>
<dbReference type="InterPro" id="IPR036388">
    <property type="entry name" value="WH-like_DNA-bd_sf"/>
</dbReference>
<dbReference type="GO" id="GO:0006950">
    <property type="term" value="P:response to stress"/>
    <property type="evidence" value="ECO:0007669"/>
    <property type="project" value="TreeGrafter"/>
</dbReference>
<organism evidence="2 3">
    <name type="scientific">Phytoactinopolyspora halotolerans</name>
    <dbReference type="NCBI Taxonomy" id="1981512"/>
    <lineage>
        <taxon>Bacteria</taxon>
        <taxon>Bacillati</taxon>
        <taxon>Actinomycetota</taxon>
        <taxon>Actinomycetes</taxon>
        <taxon>Jiangellales</taxon>
        <taxon>Jiangellaceae</taxon>
        <taxon>Phytoactinopolyspora</taxon>
    </lineage>
</organism>
<dbReference type="PROSITE" id="PS50995">
    <property type="entry name" value="HTH_MARR_2"/>
    <property type="match status" value="1"/>
</dbReference>
<evidence type="ECO:0000259" key="1">
    <source>
        <dbReference type="PROSITE" id="PS50995"/>
    </source>
</evidence>
<dbReference type="EMBL" id="JAAGOA010000016">
    <property type="protein sequence ID" value="NEE02681.1"/>
    <property type="molecule type" value="Genomic_DNA"/>
</dbReference>
<feature type="domain" description="HTH marR-type" evidence="1">
    <location>
        <begin position="1"/>
        <end position="127"/>
    </location>
</feature>
<protein>
    <submittedName>
        <fullName evidence="2">MarR family transcriptional regulator</fullName>
    </submittedName>
</protein>
<dbReference type="PANTHER" id="PTHR33164:SF99">
    <property type="entry name" value="MARR FAMILY REGULATORY PROTEIN"/>
    <property type="match status" value="1"/>
</dbReference>
<dbReference type="GO" id="GO:0003700">
    <property type="term" value="F:DNA-binding transcription factor activity"/>
    <property type="evidence" value="ECO:0007669"/>
    <property type="project" value="InterPro"/>
</dbReference>
<dbReference type="SMART" id="SM00347">
    <property type="entry name" value="HTH_MARR"/>
    <property type="match status" value="1"/>
</dbReference>
<evidence type="ECO:0000313" key="3">
    <source>
        <dbReference type="Proteomes" id="UP000475214"/>
    </source>
</evidence>
<sequence>MTEKLNARLHRQLQTDSELSLSDFAVLVGLTDVPTESLRVSELAAALEWEKSRVSHQITRMERRGLVERVDCPNDGRSAFVNLTACGRKAIEAAAPQHVETVRTLFLDHLTRAQLKALGTIADQVLEYLDSADAS</sequence>
<dbReference type="InterPro" id="IPR000835">
    <property type="entry name" value="HTH_MarR-typ"/>
</dbReference>
<name>A0A6L9SDV8_9ACTN</name>
<evidence type="ECO:0000313" key="2">
    <source>
        <dbReference type="EMBL" id="NEE02681.1"/>
    </source>
</evidence>
<dbReference type="SUPFAM" id="SSF46785">
    <property type="entry name" value="Winged helix' DNA-binding domain"/>
    <property type="match status" value="1"/>
</dbReference>
<proteinExistence type="predicted"/>
<dbReference type="Proteomes" id="UP000475214">
    <property type="component" value="Unassembled WGS sequence"/>
</dbReference>
<dbReference type="Gene3D" id="1.10.10.10">
    <property type="entry name" value="Winged helix-like DNA-binding domain superfamily/Winged helix DNA-binding domain"/>
    <property type="match status" value="1"/>
</dbReference>
<gene>
    <name evidence="2" type="ORF">G1H10_21175</name>
</gene>
<keyword evidence="3" id="KW-1185">Reference proteome</keyword>
<reference evidence="2 3" key="1">
    <citation type="submission" date="2020-02" db="EMBL/GenBank/DDBJ databases">
        <authorList>
            <person name="Li X.-J."/>
            <person name="Han X.-M."/>
        </authorList>
    </citation>
    <scope>NUCLEOTIDE SEQUENCE [LARGE SCALE GENOMIC DNA]</scope>
    <source>
        <strain evidence="2 3">CCTCC AB 2017055</strain>
    </source>
</reference>
<dbReference type="InterPro" id="IPR036390">
    <property type="entry name" value="WH_DNA-bd_sf"/>
</dbReference>
<comment type="caution">
    <text evidence="2">The sequence shown here is derived from an EMBL/GenBank/DDBJ whole genome shotgun (WGS) entry which is preliminary data.</text>
</comment>
<dbReference type="PANTHER" id="PTHR33164">
    <property type="entry name" value="TRANSCRIPTIONAL REGULATOR, MARR FAMILY"/>
    <property type="match status" value="1"/>
</dbReference>
<dbReference type="AlphaFoldDB" id="A0A6L9SDV8"/>
<dbReference type="Pfam" id="PF12802">
    <property type="entry name" value="MarR_2"/>
    <property type="match status" value="1"/>
</dbReference>